<evidence type="ECO:0000313" key="4">
    <source>
        <dbReference type="Proteomes" id="UP001645859"/>
    </source>
</evidence>
<dbReference type="InterPro" id="IPR036291">
    <property type="entry name" value="NAD(P)-bd_dom_sf"/>
</dbReference>
<dbReference type="RefSeq" id="WP_202345306.1">
    <property type="nucleotide sequence ID" value="NZ_BAAAPI010000004.1"/>
</dbReference>
<dbReference type="PRINTS" id="PR00080">
    <property type="entry name" value="SDRFAMILY"/>
</dbReference>
<dbReference type="Pfam" id="PF13561">
    <property type="entry name" value="adh_short_C2"/>
    <property type="match status" value="1"/>
</dbReference>
<comment type="caution">
    <text evidence="3">The sequence shown here is derived from an EMBL/GenBank/DDBJ whole genome shotgun (WGS) entry which is preliminary data.</text>
</comment>
<evidence type="ECO:0000259" key="2">
    <source>
        <dbReference type="SMART" id="SM00822"/>
    </source>
</evidence>
<comment type="similarity">
    <text evidence="1">Belongs to the short-chain dehydrogenases/reductases (SDR) family.</text>
</comment>
<dbReference type="PANTHER" id="PTHR42760:SF122">
    <property type="entry name" value="NAD(P)-BINDING PROTEIN"/>
    <property type="match status" value="1"/>
</dbReference>
<dbReference type="CDD" id="cd05233">
    <property type="entry name" value="SDR_c"/>
    <property type="match status" value="1"/>
</dbReference>
<dbReference type="PRINTS" id="PR00081">
    <property type="entry name" value="GDHRDH"/>
</dbReference>
<dbReference type="Proteomes" id="UP001645859">
    <property type="component" value="Unassembled WGS sequence"/>
</dbReference>
<dbReference type="Gene3D" id="3.40.50.720">
    <property type="entry name" value="NAD(P)-binding Rossmann-like Domain"/>
    <property type="match status" value="1"/>
</dbReference>
<sequence length="281" mass="28522">MTEQTDATPRSSLHGRTIVITGGGTGIGAAIAERYASEGANVVVVGRRREPLQIVAERTGATPVVADAADGDSAAAAVTEIVAQFGRIDVLVLNAGGHGFAAVGDTSDAAWAAAITANLSTGFVMAREALPALLDGAAATGGSEIVIVSSLAGLFAGPSVAGYTVGKHALIGLTRSLARDYSRRGVRVNAVCPGWVRTPMADEEMDEFAAHAPEITDREAGYAAVTRDVPLGRAAEPAEIASIVRFLGSAESSYMTGAVLVADGGAHIVDLPTLAFEHAGM</sequence>
<evidence type="ECO:0000256" key="1">
    <source>
        <dbReference type="ARBA" id="ARBA00006484"/>
    </source>
</evidence>
<accession>A0ABS1SHJ2</accession>
<protein>
    <submittedName>
        <fullName evidence="3">SDR family oxidoreductase</fullName>
    </submittedName>
</protein>
<organism evidence="3 4">
    <name type="scientific">Leucobacter chromiireducens subsp. solipictus</name>
    <dbReference type="NCBI Taxonomy" id="398235"/>
    <lineage>
        <taxon>Bacteria</taxon>
        <taxon>Bacillati</taxon>
        <taxon>Actinomycetota</taxon>
        <taxon>Actinomycetes</taxon>
        <taxon>Micrococcales</taxon>
        <taxon>Microbacteriaceae</taxon>
        <taxon>Leucobacter</taxon>
    </lineage>
</organism>
<dbReference type="EMBL" id="QYAC01000006">
    <property type="protein sequence ID" value="MBL3680034.1"/>
    <property type="molecule type" value="Genomic_DNA"/>
</dbReference>
<feature type="domain" description="Ketoreductase" evidence="2">
    <location>
        <begin position="16"/>
        <end position="202"/>
    </location>
</feature>
<evidence type="ECO:0000313" key="3">
    <source>
        <dbReference type="EMBL" id="MBL3680034.1"/>
    </source>
</evidence>
<keyword evidence="4" id="KW-1185">Reference proteome</keyword>
<dbReference type="InterPro" id="IPR020904">
    <property type="entry name" value="Sc_DH/Rdtase_CS"/>
</dbReference>
<name>A0ABS1SHJ2_9MICO</name>
<dbReference type="SUPFAM" id="SSF51735">
    <property type="entry name" value="NAD(P)-binding Rossmann-fold domains"/>
    <property type="match status" value="1"/>
</dbReference>
<dbReference type="InterPro" id="IPR057326">
    <property type="entry name" value="KR_dom"/>
</dbReference>
<dbReference type="PANTHER" id="PTHR42760">
    <property type="entry name" value="SHORT-CHAIN DEHYDROGENASES/REDUCTASES FAMILY MEMBER"/>
    <property type="match status" value="1"/>
</dbReference>
<reference evidence="3 4" key="1">
    <citation type="submission" date="2018-09" db="EMBL/GenBank/DDBJ databases">
        <title>Comparative genomics of Leucobacter spp.</title>
        <authorList>
            <person name="Reis A.C."/>
            <person name="Kolvenbach B.A."/>
            <person name="Corvini P.F.X."/>
            <person name="Nunes O.C."/>
        </authorList>
    </citation>
    <scope>NUCLEOTIDE SEQUENCE [LARGE SCALE GENOMIC DNA]</scope>
    <source>
        <strain evidence="3 4">TAN 31504</strain>
    </source>
</reference>
<proteinExistence type="inferred from homology"/>
<dbReference type="InterPro" id="IPR002347">
    <property type="entry name" value="SDR_fam"/>
</dbReference>
<dbReference type="PROSITE" id="PS00061">
    <property type="entry name" value="ADH_SHORT"/>
    <property type="match status" value="1"/>
</dbReference>
<gene>
    <name evidence="3" type="ORF">D3230_12155</name>
</gene>
<dbReference type="SMART" id="SM00822">
    <property type="entry name" value="PKS_KR"/>
    <property type="match status" value="1"/>
</dbReference>